<dbReference type="AlphaFoldDB" id="A0A401GMI6"/>
<feature type="domain" description="Mug135-like C-terminal" evidence="2">
    <location>
        <begin position="193"/>
        <end position="274"/>
    </location>
</feature>
<sequence>MGCPAMSAVVVLSFKSHPARATGSELNLELALNHASNHASTAMSVAAPQIPVPAGIARAENTGVIDSPPQPHNPPTPKDVALAVLFEHDTLAAYRSRTLTQDKFINVVQYKNAVVAAATENPAGPNNAQPPWFAQAMATALQPLEVRMTAFGNELQTVKANIVEMKADIATIKVDLKDVKDRQAHMQRAVALMHNRTVGPGNATPFLEVPWANGTFPWGYIHHNNPLPQLTSADVVHALGRRESRRYFEGYYPGQEVPDDLPARGAAILAAIGCAQEHADPPA</sequence>
<dbReference type="STRING" id="139825.A0A401GMI6"/>
<evidence type="ECO:0000313" key="3">
    <source>
        <dbReference type="EMBL" id="GBE82964.1"/>
    </source>
</evidence>
<dbReference type="InterPro" id="IPR013902">
    <property type="entry name" value="Mug135-like_C"/>
</dbReference>
<proteinExistence type="inferred from homology"/>
<protein>
    <recommendedName>
        <fullName evidence="2">Mug135-like C-terminal domain-containing protein</fullName>
    </recommendedName>
</protein>
<dbReference type="GeneID" id="38779881"/>
<evidence type="ECO:0000313" key="4">
    <source>
        <dbReference type="Proteomes" id="UP000287166"/>
    </source>
</evidence>
<comment type="caution">
    <text evidence="3">The sequence shown here is derived from an EMBL/GenBank/DDBJ whole genome shotgun (WGS) entry which is preliminary data.</text>
</comment>
<comment type="similarity">
    <text evidence="1">Belongs to the UPF0612 family.</text>
</comment>
<evidence type="ECO:0000256" key="1">
    <source>
        <dbReference type="ARBA" id="ARBA00005788"/>
    </source>
</evidence>
<organism evidence="3 4">
    <name type="scientific">Sparassis crispa</name>
    <dbReference type="NCBI Taxonomy" id="139825"/>
    <lineage>
        <taxon>Eukaryota</taxon>
        <taxon>Fungi</taxon>
        <taxon>Dikarya</taxon>
        <taxon>Basidiomycota</taxon>
        <taxon>Agaricomycotina</taxon>
        <taxon>Agaricomycetes</taxon>
        <taxon>Polyporales</taxon>
        <taxon>Sparassidaceae</taxon>
        <taxon>Sparassis</taxon>
    </lineage>
</organism>
<reference evidence="3 4" key="1">
    <citation type="journal article" date="2018" name="Sci. Rep.">
        <title>Genome sequence of the cauliflower mushroom Sparassis crispa (Hanabiratake) and its association with beneficial usage.</title>
        <authorList>
            <person name="Kiyama R."/>
            <person name="Furutani Y."/>
            <person name="Kawaguchi K."/>
            <person name="Nakanishi T."/>
        </authorList>
    </citation>
    <scope>NUCLEOTIDE SEQUENCE [LARGE SCALE GENOMIC DNA]</scope>
</reference>
<dbReference type="Proteomes" id="UP000287166">
    <property type="component" value="Unassembled WGS sequence"/>
</dbReference>
<dbReference type="OrthoDB" id="2803487at2759"/>
<dbReference type="EMBL" id="BFAD01000005">
    <property type="protein sequence ID" value="GBE82964.1"/>
    <property type="molecule type" value="Genomic_DNA"/>
</dbReference>
<dbReference type="InParanoid" id="A0A401GMI6"/>
<dbReference type="RefSeq" id="XP_027613877.1">
    <property type="nucleotide sequence ID" value="XM_027758076.1"/>
</dbReference>
<gene>
    <name evidence="3" type="ORF">SCP_0500070</name>
</gene>
<accession>A0A401GMI6</accession>
<evidence type="ECO:0000259" key="2">
    <source>
        <dbReference type="Pfam" id="PF08593"/>
    </source>
</evidence>
<name>A0A401GMI6_9APHY</name>
<keyword evidence="4" id="KW-1185">Reference proteome</keyword>
<dbReference type="Pfam" id="PF08593">
    <property type="entry name" value="Mug135_C"/>
    <property type="match status" value="1"/>
</dbReference>